<dbReference type="AlphaFoldDB" id="A0A6A4VHZ5"/>
<keyword evidence="2 5" id="KW-0812">Transmembrane</keyword>
<keyword evidence="4 5" id="KW-0472">Membrane</keyword>
<feature type="transmembrane region" description="Helical" evidence="6">
    <location>
        <begin position="55"/>
        <end position="74"/>
    </location>
</feature>
<comment type="subcellular location">
    <subcellularLocation>
        <location evidence="1">Membrane</location>
        <topology evidence="1">Multi-pass membrane protein</topology>
    </subcellularLocation>
</comment>
<feature type="domain" description="MARVEL" evidence="7">
    <location>
        <begin position="1"/>
        <end position="116"/>
    </location>
</feature>
<sequence length="135" mass="14880">MNLICIICVACAFNPYVSQATFLEFVASTGIIVAVILGVLYVFHIREKVAQLLRLNFTECVFAAVWCFFFFAASTASVVHGSSYQYQQALIAAGFFGYLSMVLYGIDAFLMFHAWRTGQTAAAQQASEQVTTPAY</sequence>
<organism evidence="8 9">
    <name type="scientific">Amphibalanus amphitrite</name>
    <name type="common">Striped barnacle</name>
    <name type="synonym">Balanus amphitrite</name>
    <dbReference type="NCBI Taxonomy" id="1232801"/>
    <lineage>
        <taxon>Eukaryota</taxon>
        <taxon>Metazoa</taxon>
        <taxon>Ecdysozoa</taxon>
        <taxon>Arthropoda</taxon>
        <taxon>Crustacea</taxon>
        <taxon>Multicrustacea</taxon>
        <taxon>Cirripedia</taxon>
        <taxon>Thoracica</taxon>
        <taxon>Thoracicalcarea</taxon>
        <taxon>Balanomorpha</taxon>
        <taxon>Balanoidea</taxon>
        <taxon>Balanidae</taxon>
        <taxon>Amphibalaninae</taxon>
        <taxon>Amphibalanus</taxon>
    </lineage>
</organism>
<dbReference type="PANTHER" id="PTHR22776">
    <property type="entry name" value="MARVEL-CONTAINING POTENTIAL LIPID RAFT-ASSOCIATED PROTEIN"/>
    <property type="match status" value="1"/>
</dbReference>
<evidence type="ECO:0000313" key="8">
    <source>
        <dbReference type="EMBL" id="KAF0294086.1"/>
    </source>
</evidence>
<dbReference type="PROSITE" id="PS51225">
    <property type="entry name" value="MARVEL"/>
    <property type="match status" value="1"/>
</dbReference>
<name>A0A6A4VHZ5_AMPAM</name>
<feature type="transmembrane region" description="Helical" evidence="6">
    <location>
        <begin position="86"/>
        <end position="106"/>
    </location>
</feature>
<accession>A0A6A4VHZ5</accession>
<evidence type="ECO:0000256" key="3">
    <source>
        <dbReference type="ARBA" id="ARBA00022989"/>
    </source>
</evidence>
<evidence type="ECO:0000259" key="7">
    <source>
        <dbReference type="PROSITE" id="PS51225"/>
    </source>
</evidence>
<dbReference type="InterPro" id="IPR050578">
    <property type="entry name" value="MARVEL-CKLF_proteins"/>
</dbReference>
<keyword evidence="9" id="KW-1185">Reference proteome</keyword>
<gene>
    <name evidence="8" type="primary">Cmtm4_0</name>
    <name evidence="8" type="ORF">FJT64_008225</name>
</gene>
<reference evidence="8 9" key="1">
    <citation type="submission" date="2019-07" db="EMBL/GenBank/DDBJ databases">
        <title>Draft genome assembly of a fouling barnacle, Amphibalanus amphitrite (Darwin, 1854): The first reference genome for Thecostraca.</title>
        <authorList>
            <person name="Kim W."/>
        </authorList>
    </citation>
    <scope>NUCLEOTIDE SEQUENCE [LARGE SCALE GENOMIC DNA]</scope>
    <source>
        <strain evidence="8">SNU_AA5</strain>
        <tissue evidence="8">Soma without cirri and trophi</tissue>
    </source>
</reference>
<keyword evidence="3 6" id="KW-1133">Transmembrane helix</keyword>
<evidence type="ECO:0000256" key="2">
    <source>
        <dbReference type="ARBA" id="ARBA00022692"/>
    </source>
</evidence>
<dbReference type="Proteomes" id="UP000440578">
    <property type="component" value="Unassembled WGS sequence"/>
</dbReference>
<dbReference type="EMBL" id="VIIS01001707">
    <property type="protein sequence ID" value="KAF0294086.1"/>
    <property type="molecule type" value="Genomic_DNA"/>
</dbReference>
<evidence type="ECO:0000256" key="6">
    <source>
        <dbReference type="SAM" id="Phobius"/>
    </source>
</evidence>
<protein>
    <submittedName>
        <fullName evidence="8">CKLF-like MARVEL transmembrane domain-containing protein 4</fullName>
    </submittedName>
</protein>
<dbReference type="OrthoDB" id="10028364at2759"/>
<evidence type="ECO:0000256" key="5">
    <source>
        <dbReference type="PROSITE-ProRule" id="PRU00581"/>
    </source>
</evidence>
<evidence type="ECO:0000256" key="1">
    <source>
        <dbReference type="ARBA" id="ARBA00004141"/>
    </source>
</evidence>
<feature type="transmembrane region" description="Helical" evidence="6">
    <location>
        <begin position="25"/>
        <end position="43"/>
    </location>
</feature>
<evidence type="ECO:0000256" key="4">
    <source>
        <dbReference type="ARBA" id="ARBA00023136"/>
    </source>
</evidence>
<dbReference type="PANTHER" id="PTHR22776:SF49">
    <property type="entry name" value="MARVEL DOMAIN-CONTAINING PROTEIN"/>
    <property type="match status" value="1"/>
</dbReference>
<proteinExistence type="predicted"/>
<dbReference type="GO" id="GO:0016020">
    <property type="term" value="C:membrane"/>
    <property type="evidence" value="ECO:0007669"/>
    <property type="project" value="UniProtKB-SubCell"/>
</dbReference>
<evidence type="ECO:0000313" key="9">
    <source>
        <dbReference type="Proteomes" id="UP000440578"/>
    </source>
</evidence>
<dbReference type="Pfam" id="PF01284">
    <property type="entry name" value="MARVEL"/>
    <property type="match status" value="1"/>
</dbReference>
<dbReference type="InterPro" id="IPR008253">
    <property type="entry name" value="Marvel"/>
</dbReference>
<comment type="caution">
    <text evidence="8">The sequence shown here is derived from an EMBL/GenBank/DDBJ whole genome shotgun (WGS) entry which is preliminary data.</text>
</comment>